<dbReference type="Proteomes" id="UP000230233">
    <property type="component" value="Chromosome V"/>
</dbReference>
<proteinExistence type="predicted"/>
<dbReference type="InterPro" id="IPR000536">
    <property type="entry name" value="Nucl_hrmn_rcpt_lig-bd"/>
</dbReference>
<keyword evidence="6" id="KW-1185">Reference proteome</keyword>
<keyword evidence="2" id="KW-0804">Transcription</keyword>
<evidence type="ECO:0000259" key="4">
    <source>
        <dbReference type="Pfam" id="PF00104"/>
    </source>
</evidence>
<feature type="domain" description="NR LBD" evidence="4">
    <location>
        <begin position="18"/>
        <end position="92"/>
    </location>
</feature>
<dbReference type="PANTHER" id="PTHR45680:SF28">
    <property type="entry name" value="NUCLEAR HORMONE RECEPTOR FAMILY-RELATED"/>
    <property type="match status" value="1"/>
</dbReference>
<name>A0A2G5TB88_9PELO</name>
<accession>A0A2G5TB88</accession>
<gene>
    <name evidence="5" type="primary">Cnig_chr_V.g17840</name>
    <name evidence="5" type="ORF">B9Z55_017840</name>
</gene>
<evidence type="ECO:0000256" key="2">
    <source>
        <dbReference type="ARBA" id="ARBA00023163"/>
    </source>
</evidence>
<sequence length="157" mass="17989">MHTRILEHFQRNFSPSPLQNFKASSYISPQLEPYCQQCDQDLVELSLANIELNYMLLQTSLYHAGNKCHGKVLGPCKKLMQTGAGHLHDYYSDLTLFKVSQCSLRVSYQFFAIHHLLSDSVALQRKIDFSALYLNFVPNILLRNVPRLSMVNGPTKK</sequence>
<evidence type="ECO:0000256" key="1">
    <source>
        <dbReference type="ARBA" id="ARBA00023015"/>
    </source>
</evidence>
<keyword evidence="3" id="KW-0675">Receptor</keyword>
<evidence type="ECO:0000256" key="3">
    <source>
        <dbReference type="ARBA" id="ARBA00023170"/>
    </source>
</evidence>
<organism evidence="5 6">
    <name type="scientific">Caenorhabditis nigoni</name>
    <dbReference type="NCBI Taxonomy" id="1611254"/>
    <lineage>
        <taxon>Eukaryota</taxon>
        <taxon>Metazoa</taxon>
        <taxon>Ecdysozoa</taxon>
        <taxon>Nematoda</taxon>
        <taxon>Chromadorea</taxon>
        <taxon>Rhabditida</taxon>
        <taxon>Rhabditina</taxon>
        <taxon>Rhabditomorpha</taxon>
        <taxon>Rhabditoidea</taxon>
        <taxon>Rhabditidae</taxon>
        <taxon>Peloderinae</taxon>
        <taxon>Caenorhabditis</taxon>
    </lineage>
</organism>
<dbReference type="AlphaFoldDB" id="A0A2G5TB88"/>
<dbReference type="InterPro" id="IPR051152">
    <property type="entry name" value="C.elegans_Orphan_NR"/>
</dbReference>
<dbReference type="PANTHER" id="PTHR45680">
    <property type="entry name" value="NUCLEAR HORMONE RECEPTOR FAMILY"/>
    <property type="match status" value="1"/>
</dbReference>
<evidence type="ECO:0000313" key="6">
    <source>
        <dbReference type="Proteomes" id="UP000230233"/>
    </source>
</evidence>
<comment type="caution">
    <text evidence="5">The sequence shown here is derived from an EMBL/GenBank/DDBJ whole genome shotgun (WGS) entry which is preliminary data.</text>
</comment>
<dbReference type="EMBL" id="PDUG01000005">
    <property type="protein sequence ID" value="PIC24542.1"/>
    <property type="molecule type" value="Genomic_DNA"/>
</dbReference>
<dbReference type="Pfam" id="PF00104">
    <property type="entry name" value="Hormone_recep"/>
    <property type="match status" value="1"/>
</dbReference>
<keyword evidence="1" id="KW-0805">Transcription regulation</keyword>
<reference evidence="6" key="1">
    <citation type="submission" date="2017-10" db="EMBL/GenBank/DDBJ databases">
        <title>Rapid genome shrinkage in a self-fertile nematode reveals novel sperm competition proteins.</title>
        <authorList>
            <person name="Yin D."/>
            <person name="Schwarz E.M."/>
            <person name="Thomas C.G."/>
            <person name="Felde R.L."/>
            <person name="Korf I.F."/>
            <person name="Cutter A.D."/>
            <person name="Schartner C.M."/>
            <person name="Ralston E.J."/>
            <person name="Meyer B.J."/>
            <person name="Haag E.S."/>
        </authorList>
    </citation>
    <scope>NUCLEOTIDE SEQUENCE [LARGE SCALE GENOMIC DNA]</scope>
    <source>
        <strain evidence="6">JU1422</strain>
    </source>
</reference>
<evidence type="ECO:0000313" key="5">
    <source>
        <dbReference type="EMBL" id="PIC24542.1"/>
    </source>
</evidence>
<protein>
    <recommendedName>
        <fullName evidence="4">NR LBD domain-containing protein</fullName>
    </recommendedName>
</protein>